<comment type="caution">
    <text evidence="2">The sequence shown here is derived from an EMBL/GenBank/DDBJ whole genome shotgun (WGS) entry which is preliminary data.</text>
</comment>
<gene>
    <name evidence="2" type="ORF">GCM10011502_10880</name>
</gene>
<feature type="transmembrane region" description="Helical" evidence="1">
    <location>
        <begin position="15"/>
        <end position="38"/>
    </location>
</feature>
<protein>
    <submittedName>
        <fullName evidence="2">Membrane protein</fullName>
    </submittedName>
</protein>
<name>A0ABQ1II10_9GAMM</name>
<evidence type="ECO:0000256" key="1">
    <source>
        <dbReference type="SAM" id="Phobius"/>
    </source>
</evidence>
<reference evidence="3" key="1">
    <citation type="journal article" date="2019" name="Int. J. Syst. Evol. Microbiol.">
        <title>The Global Catalogue of Microorganisms (GCM) 10K type strain sequencing project: providing services to taxonomists for standard genome sequencing and annotation.</title>
        <authorList>
            <consortium name="The Broad Institute Genomics Platform"/>
            <consortium name="The Broad Institute Genome Sequencing Center for Infectious Disease"/>
            <person name="Wu L."/>
            <person name="Ma J."/>
        </authorList>
    </citation>
    <scope>NUCLEOTIDE SEQUENCE [LARGE SCALE GENOMIC DNA]</scope>
    <source>
        <strain evidence="3">CGMCC 1.15923</strain>
    </source>
</reference>
<keyword evidence="3" id="KW-1185">Reference proteome</keyword>
<feature type="transmembrane region" description="Helical" evidence="1">
    <location>
        <begin position="50"/>
        <end position="69"/>
    </location>
</feature>
<keyword evidence="1" id="KW-0812">Transmembrane</keyword>
<dbReference type="RefSeq" id="WP_188629084.1">
    <property type="nucleotide sequence ID" value="NZ_BMKE01000006.1"/>
</dbReference>
<keyword evidence="1" id="KW-0472">Membrane</keyword>
<feature type="transmembrane region" description="Helical" evidence="1">
    <location>
        <begin position="100"/>
        <end position="120"/>
    </location>
</feature>
<organism evidence="2 3">
    <name type="scientific">Oceanisphaera marina</name>
    <dbReference type="NCBI Taxonomy" id="2017550"/>
    <lineage>
        <taxon>Bacteria</taxon>
        <taxon>Pseudomonadati</taxon>
        <taxon>Pseudomonadota</taxon>
        <taxon>Gammaproteobacteria</taxon>
        <taxon>Aeromonadales</taxon>
        <taxon>Aeromonadaceae</taxon>
        <taxon>Oceanisphaera</taxon>
    </lineage>
</organism>
<keyword evidence="1" id="KW-1133">Transmembrane helix</keyword>
<feature type="transmembrane region" description="Helical" evidence="1">
    <location>
        <begin position="126"/>
        <end position="151"/>
    </location>
</feature>
<feature type="transmembrane region" description="Helical" evidence="1">
    <location>
        <begin position="75"/>
        <end position="93"/>
    </location>
</feature>
<dbReference type="Pfam" id="PF11086">
    <property type="entry name" value="DUF2878"/>
    <property type="match status" value="1"/>
</dbReference>
<proteinExistence type="predicted"/>
<dbReference type="InterPro" id="IPR021306">
    <property type="entry name" value="DUF2878"/>
</dbReference>
<dbReference type="Proteomes" id="UP000646152">
    <property type="component" value="Unassembled WGS sequence"/>
</dbReference>
<dbReference type="EMBL" id="BMKE01000006">
    <property type="protein sequence ID" value="GGB39394.1"/>
    <property type="molecule type" value="Genomic_DNA"/>
</dbReference>
<evidence type="ECO:0000313" key="2">
    <source>
        <dbReference type="EMBL" id="GGB39394.1"/>
    </source>
</evidence>
<accession>A0ABQ1II10</accession>
<sequence>MSKWQWAQLLVFEGFWLLAVIGQNTTAWLLGLLLLGHFIFTPSRTKDVRVLSLALVGLMMDGLLTWSGVFVFAQWPWWLVLLWCGFVLTLGHSMRWLARLPWWGLVLAGAIAGPSSYLAGWRLEAVTLPLGVSLSLLILVPLWALLLPLLVQLDKRVRKEIS</sequence>
<evidence type="ECO:0000313" key="3">
    <source>
        <dbReference type="Proteomes" id="UP000646152"/>
    </source>
</evidence>